<comment type="caution">
    <text evidence="2">The sequence shown here is derived from an EMBL/GenBank/DDBJ whole genome shotgun (WGS) entry which is preliminary data.</text>
</comment>
<accession>A0ABR9L630</accession>
<evidence type="ECO:0000256" key="1">
    <source>
        <dbReference type="SAM" id="Phobius"/>
    </source>
</evidence>
<gene>
    <name evidence="2" type="ORF">H4W30_003097</name>
</gene>
<keyword evidence="3" id="KW-1185">Reference proteome</keyword>
<protein>
    <submittedName>
        <fullName evidence="2">Uncharacterized protein</fullName>
    </submittedName>
</protein>
<keyword evidence="1" id="KW-0812">Transmembrane</keyword>
<keyword evidence="1" id="KW-1133">Transmembrane helix</keyword>
<reference evidence="2 3" key="1">
    <citation type="submission" date="2020-10" db="EMBL/GenBank/DDBJ databases">
        <title>Sequencing the genomes of 1000 actinobacteria strains.</title>
        <authorList>
            <person name="Klenk H.-P."/>
        </authorList>
    </citation>
    <scope>NUCLEOTIDE SEQUENCE [LARGE SCALE GENOMIC DNA]</scope>
    <source>
        <strain evidence="2 3">DSM 46661</strain>
    </source>
</reference>
<dbReference type="Proteomes" id="UP000656548">
    <property type="component" value="Unassembled WGS sequence"/>
</dbReference>
<organism evidence="2 3">
    <name type="scientific">Amycolatopsis roodepoortensis</name>
    <dbReference type="NCBI Taxonomy" id="700274"/>
    <lineage>
        <taxon>Bacteria</taxon>
        <taxon>Bacillati</taxon>
        <taxon>Actinomycetota</taxon>
        <taxon>Actinomycetes</taxon>
        <taxon>Pseudonocardiales</taxon>
        <taxon>Pseudonocardiaceae</taxon>
        <taxon>Amycolatopsis</taxon>
    </lineage>
</organism>
<name>A0ABR9L630_9PSEU</name>
<evidence type="ECO:0000313" key="2">
    <source>
        <dbReference type="EMBL" id="MBE1576050.1"/>
    </source>
</evidence>
<dbReference type="EMBL" id="JADBEJ010000004">
    <property type="protein sequence ID" value="MBE1576050.1"/>
    <property type="molecule type" value="Genomic_DNA"/>
</dbReference>
<sequence length="33" mass="3446">MNNVSITAAQRAWVTTFSAAITLLTIVVLGLLG</sequence>
<evidence type="ECO:0000313" key="3">
    <source>
        <dbReference type="Proteomes" id="UP000656548"/>
    </source>
</evidence>
<proteinExistence type="predicted"/>
<feature type="transmembrane region" description="Helical" evidence="1">
    <location>
        <begin position="12"/>
        <end position="32"/>
    </location>
</feature>
<keyword evidence="1" id="KW-0472">Membrane</keyword>